<dbReference type="OrthoDB" id="412814at2759"/>
<dbReference type="GO" id="GO:0030145">
    <property type="term" value="F:manganese ion binding"/>
    <property type="evidence" value="ECO:0007669"/>
    <property type="project" value="InterPro"/>
</dbReference>
<comment type="caution">
    <text evidence="8">The sequence shown here is derived from an EMBL/GenBank/DDBJ whole genome shotgun (WGS) entry which is preliminary data.</text>
</comment>
<dbReference type="SUPFAM" id="SSF53187">
    <property type="entry name" value="Zn-dependent exopeptidases"/>
    <property type="match status" value="1"/>
</dbReference>
<dbReference type="InterPro" id="IPR000819">
    <property type="entry name" value="Peptidase_M17_C"/>
</dbReference>
<protein>
    <recommendedName>
        <fullName evidence="10">Cytosol aminopeptidase domain-containing protein</fullName>
    </recommendedName>
</protein>
<keyword evidence="3" id="KW-0645">Protease</keyword>
<reference evidence="8 9" key="1">
    <citation type="journal article" name="Sci. Rep.">
        <title>Genome-scale phylogenetic analyses confirm Olpidium as the closest living zoosporic fungus to the non-flagellated, terrestrial fungi.</title>
        <authorList>
            <person name="Chang Y."/>
            <person name="Rochon D."/>
            <person name="Sekimoto S."/>
            <person name="Wang Y."/>
            <person name="Chovatia M."/>
            <person name="Sandor L."/>
            <person name="Salamov A."/>
            <person name="Grigoriev I.V."/>
            <person name="Stajich J.E."/>
            <person name="Spatafora J.W."/>
        </authorList>
    </citation>
    <scope>NUCLEOTIDE SEQUENCE [LARGE SCALE GENOMIC DNA]</scope>
    <source>
        <strain evidence="8">S191</strain>
    </source>
</reference>
<evidence type="ECO:0000256" key="4">
    <source>
        <dbReference type="ARBA" id="ARBA00022801"/>
    </source>
</evidence>
<evidence type="ECO:0000256" key="2">
    <source>
        <dbReference type="ARBA" id="ARBA00022438"/>
    </source>
</evidence>
<evidence type="ECO:0000256" key="5">
    <source>
        <dbReference type="SAM" id="MobiDB-lite"/>
    </source>
</evidence>
<keyword evidence="2" id="KW-0031">Aminopeptidase</keyword>
<feature type="non-terminal residue" evidence="8">
    <location>
        <position position="387"/>
    </location>
</feature>
<name>A0A8H7ZRM2_9FUNG</name>
<dbReference type="SUPFAM" id="SSF52949">
    <property type="entry name" value="Macro domain-like"/>
    <property type="match status" value="1"/>
</dbReference>
<dbReference type="Proteomes" id="UP000673691">
    <property type="component" value="Unassembled WGS sequence"/>
</dbReference>
<dbReference type="InterPro" id="IPR008283">
    <property type="entry name" value="Peptidase_M17_N"/>
</dbReference>
<dbReference type="GO" id="GO:0005737">
    <property type="term" value="C:cytoplasm"/>
    <property type="evidence" value="ECO:0007669"/>
    <property type="project" value="InterPro"/>
</dbReference>
<dbReference type="Pfam" id="PF02789">
    <property type="entry name" value="Peptidase_M17_N"/>
    <property type="match status" value="1"/>
</dbReference>
<feature type="domain" description="Cytosol aminopeptidase" evidence="6">
    <location>
        <begin position="284"/>
        <end position="387"/>
    </location>
</feature>
<comment type="similarity">
    <text evidence="1">Belongs to the peptidase M17 family.</text>
</comment>
<evidence type="ECO:0000313" key="8">
    <source>
        <dbReference type="EMBL" id="KAG5458261.1"/>
    </source>
</evidence>
<dbReference type="GO" id="GO:0070006">
    <property type="term" value="F:metalloaminopeptidase activity"/>
    <property type="evidence" value="ECO:0007669"/>
    <property type="project" value="InterPro"/>
</dbReference>
<dbReference type="PANTHER" id="PTHR11963:SF23">
    <property type="entry name" value="CYTOSOL AMINOPEPTIDASE"/>
    <property type="match status" value="1"/>
</dbReference>
<sequence>MWSAVTLARPPLPPSRAGTAAAAAAACAAHGRPARHAGPFPRGRQTLGAVHRHGLDAGLSTHASGRVAGAPGRRTSPQDSAPFGVLARPRCGATWARRFLASGAANGDDVPDAIVVGVYESSSGSPGEDDADRPCELANDSLYEEYPELAAKLSGAAAECRLGIRGGAGKVSVVYELGQGAAGKVAVVGLGRRPAPGDVSPGVREAIRKAASAGVRALREHKARNVLVDPLGCPHSAGEGVGLGLYTFDELKSKQPSSQVSAGPLRAADGPSWRTGMLYAEAQNFARRITEMPSNLATPELFAETVAKAVGGLQGVEVFVRDETWIRERNMRLLLSVAAGSTRPPRFVEIRYRGGGGGGGDGSPLALVGKGVTFDSGGISIKPSANM</sequence>
<dbReference type="AlphaFoldDB" id="A0A8H7ZRM2"/>
<evidence type="ECO:0000256" key="3">
    <source>
        <dbReference type="ARBA" id="ARBA00022670"/>
    </source>
</evidence>
<proteinExistence type="inferred from homology"/>
<keyword evidence="4" id="KW-0378">Hydrolase</keyword>
<dbReference type="InterPro" id="IPR043472">
    <property type="entry name" value="Macro_dom-like"/>
</dbReference>
<evidence type="ECO:0000259" key="7">
    <source>
        <dbReference type="Pfam" id="PF02789"/>
    </source>
</evidence>
<dbReference type="PANTHER" id="PTHR11963">
    <property type="entry name" value="LEUCINE AMINOPEPTIDASE-RELATED"/>
    <property type="match status" value="1"/>
</dbReference>
<keyword evidence="9" id="KW-1185">Reference proteome</keyword>
<dbReference type="GO" id="GO:0006508">
    <property type="term" value="P:proteolysis"/>
    <property type="evidence" value="ECO:0007669"/>
    <property type="project" value="UniProtKB-KW"/>
</dbReference>
<organism evidence="8 9">
    <name type="scientific">Olpidium bornovanus</name>
    <dbReference type="NCBI Taxonomy" id="278681"/>
    <lineage>
        <taxon>Eukaryota</taxon>
        <taxon>Fungi</taxon>
        <taxon>Fungi incertae sedis</taxon>
        <taxon>Olpidiomycota</taxon>
        <taxon>Olpidiomycotina</taxon>
        <taxon>Olpidiomycetes</taxon>
        <taxon>Olpidiales</taxon>
        <taxon>Olpidiaceae</taxon>
        <taxon>Olpidium</taxon>
    </lineage>
</organism>
<evidence type="ECO:0000313" key="9">
    <source>
        <dbReference type="Proteomes" id="UP000673691"/>
    </source>
</evidence>
<dbReference type="Pfam" id="PF00883">
    <property type="entry name" value="Peptidase_M17"/>
    <property type="match status" value="1"/>
</dbReference>
<dbReference type="InterPro" id="IPR011356">
    <property type="entry name" value="Leucine_aapep/pepB"/>
</dbReference>
<dbReference type="Gene3D" id="3.40.220.10">
    <property type="entry name" value="Leucine Aminopeptidase, subunit E, domain 1"/>
    <property type="match status" value="1"/>
</dbReference>
<dbReference type="EMBL" id="JAEFCI010008761">
    <property type="protein sequence ID" value="KAG5458261.1"/>
    <property type="molecule type" value="Genomic_DNA"/>
</dbReference>
<feature type="domain" description="Peptidase M17 leucyl aminopeptidase N-terminal" evidence="7">
    <location>
        <begin position="144"/>
        <end position="255"/>
    </location>
</feature>
<feature type="region of interest" description="Disordered" evidence="5">
    <location>
        <begin position="61"/>
        <end position="83"/>
    </location>
</feature>
<evidence type="ECO:0000259" key="6">
    <source>
        <dbReference type="Pfam" id="PF00883"/>
    </source>
</evidence>
<evidence type="ECO:0000256" key="1">
    <source>
        <dbReference type="ARBA" id="ARBA00009528"/>
    </source>
</evidence>
<gene>
    <name evidence="8" type="ORF">BJ554DRAFT_1551</name>
</gene>
<evidence type="ECO:0008006" key="10">
    <source>
        <dbReference type="Google" id="ProtNLM"/>
    </source>
</evidence>
<dbReference type="Gene3D" id="3.40.630.10">
    <property type="entry name" value="Zn peptidases"/>
    <property type="match status" value="1"/>
</dbReference>
<accession>A0A8H7ZRM2</accession>